<dbReference type="EMBL" id="JASCZI010031652">
    <property type="protein sequence ID" value="MED6127197.1"/>
    <property type="molecule type" value="Genomic_DNA"/>
</dbReference>
<comment type="caution">
    <text evidence="2">The sequence shown here is derived from an EMBL/GenBank/DDBJ whole genome shotgun (WGS) entry which is preliminary data.</text>
</comment>
<sequence>MITTNLSELIHTTVDYLKARTKLKSETCLTTEIPQPHKSCLPFSQPADSRSMKEELQQLPNKQNDNRNDDDNTHDKNGEGNLNNNDNKDEDNNANHNADDNTAHANGTAKAKKRNRPLSKEIMAFHMLMNFTLPTTLKAYDGIGDPNVYITKFENMMLLNGTSDPILCHSFPSFLDGVALLWFPSLPAGSISSLQELVDLFKTTSQPLLSTNMTRTT</sequence>
<evidence type="ECO:0000256" key="1">
    <source>
        <dbReference type="SAM" id="MobiDB-lite"/>
    </source>
</evidence>
<protein>
    <submittedName>
        <fullName evidence="2">Uncharacterized protein</fullName>
    </submittedName>
</protein>
<evidence type="ECO:0000313" key="3">
    <source>
        <dbReference type="Proteomes" id="UP001341840"/>
    </source>
</evidence>
<proteinExistence type="predicted"/>
<feature type="compositionally biased region" description="Basic and acidic residues" evidence="1">
    <location>
        <begin position="86"/>
        <end position="102"/>
    </location>
</feature>
<gene>
    <name evidence="2" type="ORF">PIB30_085794</name>
</gene>
<name>A0ABU6RT93_9FABA</name>
<dbReference type="PANTHER" id="PTHR33223">
    <property type="entry name" value="CCHC-TYPE DOMAIN-CONTAINING PROTEIN"/>
    <property type="match status" value="1"/>
</dbReference>
<keyword evidence="3" id="KW-1185">Reference proteome</keyword>
<dbReference type="Proteomes" id="UP001341840">
    <property type="component" value="Unassembled WGS sequence"/>
</dbReference>
<feature type="region of interest" description="Disordered" evidence="1">
    <location>
        <begin position="34"/>
        <end position="116"/>
    </location>
</feature>
<organism evidence="2 3">
    <name type="scientific">Stylosanthes scabra</name>
    <dbReference type="NCBI Taxonomy" id="79078"/>
    <lineage>
        <taxon>Eukaryota</taxon>
        <taxon>Viridiplantae</taxon>
        <taxon>Streptophyta</taxon>
        <taxon>Embryophyta</taxon>
        <taxon>Tracheophyta</taxon>
        <taxon>Spermatophyta</taxon>
        <taxon>Magnoliopsida</taxon>
        <taxon>eudicotyledons</taxon>
        <taxon>Gunneridae</taxon>
        <taxon>Pentapetalae</taxon>
        <taxon>rosids</taxon>
        <taxon>fabids</taxon>
        <taxon>Fabales</taxon>
        <taxon>Fabaceae</taxon>
        <taxon>Papilionoideae</taxon>
        <taxon>50 kb inversion clade</taxon>
        <taxon>dalbergioids sensu lato</taxon>
        <taxon>Dalbergieae</taxon>
        <taxon>Pterocarpus clade</taxon>
        <taxon>Stylosanthes</taxon>
    </lineage>
</organism>
<evidence type="ECO:0000313" key="2">
    <source>
        <dbReference type="EMBL" id="MED6127197.1"/>
    </source>
</evidence>
<accession>A0ABU6RT93</accession>
<dbReference type="PANTHER" id="PTHR33223:SF10">
    <property type="entry name" value="AMINOTRANSFERASE-LIKE PLANT MOBILE DOMAIN-CONTAINING PROTEIN"/>
    <property type="match status" value="1"/>
</dbReference>
<reference evidence="2 3" key="1">
    <citation type="journal article" date="2023" name="Plants (Basel)">
        <title>Bridging the Gap: Combining Genomics and Transcriptomics Approaches to Understand Stylosanthes scabra, an Orphan Legume from the Brazilian Caatinga.</title>
        <authorList>
            <person name="Ferreira-Neto J.R.C."/>
            <person name="da Silva M.D."/>
            <person name="Binneck E."/>
            <person name="de Melo N.F."/>
            <person name="da Silva R.H."/>
            <person name="de Melo A.L.T.M."/>
            <person name="Pandolfi V."/>
            <person name="Bustamante F.O."/>
            <person name="Brasileiro-Vidal A.C."/>
            <person name="Benko-Iseppon A.M."/>
        </authorList>
    </citation>
    <scope>NUCLEOTIDE SEQUENCE [LARGE SCALE GENOMIC DNA]</scope>
    <source>
        <tissue evidence="2">Leaves</tissue>
    </source>
</reference>
<feature type="compositionally biased region" description="Basic and acidic residues" evidence="1">
    <location>
        <begin position="64"/>
        <end position="78"/>
    </location>
</feature>